<dbReference type="STRING" id="1791.GCA_001049355_00991"/>
<dbReference type="AlphaFoldDB" id="A0A448J1N3"/>
<dbReference type="CDD" id="cd00085">
    <property type="entry name" value="HNHc"/>
    <property type="match status" value="1"/>
</dbReference>
<dbReference type="KEGG" id="mauu:NCTC10437_05546"/>
<evidence type="ECO:0000259" key="2">
    <source>
        <dbReference type="SMART" id="SM00507"/>
    </source>
</evidence>
<keyword evidence="4" id="KW-1185">Reference proteome</keyword>
<accession>A0A448J1N3</accession>
<sequence length="532" mass="57197">MFDRSLPEPTELAAASDAALAAAVSGWAAASAAAEARKLAAIAEVQRRAATAGVRDLDGVDDVDAAAAVVSCALTVSHGKAVHLVDVALTLRDRLPMTAARFLAGQISGAMIATIYDRTLLVTPTALPHIDYEVAQRASAWGVLTKTKLEHAIDVWIDHYDPDAVRRTRDAMRGRYMKVGSRTDAATGTVSVHGRLSAGDAAIVAQRLAAMIGSVCQDDPRTKDQRRADATGAVYAGSFFLACKCDNPDCAAKVDDGRASSIVIHIVGEKESLDAAEDPLMDGPEPQPEPEPAPAASKPEPPARRKAALIPSLHGAIVPAPLLAELIAHGAKVRLVALKDCTAEHRYRPSAALQEFVRTRDLTCRFPGCDLPAVNADIDHTVPYPAGATHPANTKCYCRKHHSIKTFLAGWRDRQHPDGTVVVTTPAGLSYATTPFSRLLFPGWNTRTPPPPPSQAPSAPAHPGRHLMMPTRQRTRAQNRAARITAERRHNALERARKREKASAATPTAWHDDYWSFLDEPRPDYGDDPPPF</sequence>
<protein>
    <submittedName>
        <fullName evidence="3">Protein of uncharacterized function DUF222</fullName>
    </submittedName>
</protein>
<dbReference type="InterPro" id="IPR003870">
    <property type="entry name" value="DUF222"/>
</dbReference>
<feature type="domain" description="HNH nuclease" evidence="2">
    <location>
        <begin position="352"/>
        <end position="403"/>
    </location>
</feature>
<reference evidence="3 4" key="1">
    <citation type="submission" date="2018-12" db="EMBL/GenBank/DDBJ databases">
        <authorList>
            <consortium name="Pathogen Informatics"/>
        </authorList>
    </citation>
    <scope>NUCLEOTIDE SEQUENCE [LARGE SCALE GENOMIC DNA]</scope>
    <source>
        <strain evidence="3 4">NCTC10437</strain>
    </source>
</reference>
<feature type="region of interest" description="Disordered" evidence="1">
    <location>
        <begin position="445"/>
        <end position="466"/>
    </location>
</feature>
<dbReference type="EMBL" id="LR134356">
    <property type="protein sequence ID" value="VEG58514.1"/>
    <property type="molecule type" value="Genomic_DNA"/>
</dbReference>
<name>A0A448J1N3_MYCAU</name>
<dbReference type="Pfam" id="PF02720">
    <property type="entry name" value="DUF222"/>
    <property type="match status" value="1"/>
</dbReference>
<evidence type="ECO:0000313" key="3">
    <source>
        <dbReference type="EMBL" id="VEG58514.1"/>
    </source>
</evidence>
<dbReference type="RefSeq" id="WP_048630806.1">
    <property type="nucleotide sequence ID" value="NZ_CVQQ01000001.1"/>
</dbReference>
<dbReference type="SMART" id="SM00507">
    <property type="entry name" value="HNHc"/>
    <property type="match status" value="1"/>
</dbReference>
<dbReference type="Proteomes" id="UP000279306">
    <property type="component" value="Chromosome"/>
</dbReference>
<dbReference type="InterPro" id="IPR003615">
    <property type="entry name" value="HNH_nuc"/>
</dbReference>
<feature type="region of interest" description="Disordered" evidence="1">
    <location>
        <begin position="276"/>
        <end position="305"/>
    </location>
</feature>
<evidence type="ECO:0000256" key="1">
    <source>
        <dbReference type="SAM" id="MobiDB-lite"/>
    </source>
</evidence>
<dbReference type="OrthoDB" id="4775237at2"/>
<organism evidence="3 4">
    <name type="scientific">Mycolicibacterium aurum</name>
    <name type="common">Mycobacterium aurum</name>
    <dbReference type="NCBI Taxonomy" id="1791"/>
    <lineage>
        <taxon>Bacteria</taxon>
        <taxon>Bacillati</taxon>
        <taxon>Actinomycetota</taxon>
        <taxon>Actinomycetes</taxon>
        <taxon>Mycobacteriales</taxon>
        <taxon>Mycobacteriaceae</taxon>
        <taxon>Mycolicibacterium</taxon>
    </lineage>
</organism>
<gene>
    <name evidence="3" type="ORF">NCTC10437_05546</name>
</gene>
<evidence type="ECO:0000313" key="4">
    <source>
        <dbReference type="Proteomes" id="UP000279306"/>
    </source>
</evidence>
<proteinExistence type="predicted"/>